<name>A0A2P6PVW4_ROSCH</name>
<dbReference type="STRING" id="74649.A0A2P6PVW4"/>
<feature type="chain" id="PRO_5015167220" evidence="2">
    <location>
        <begin position="23"/>
        <end position="511"/>
    </location>
</feature>
<dbReference type="PANTHER" id="PTHR31189:SF13">
    <property type="entry name" value="CUPINCIN"/>
    <property type="match status" value="1"/>
</dbReference>
<dbReference type="Gene3D" id="2.60.120.10">
    <property type="entry name" value="Jelly Rolls"/>
    <property type="match status" value="2"/>
</dbReference>
<evidence type="ECO:0000313" key="5">
    <source>
        <dbReference type="Proteomes" id="UP000238479"/>
    </source>
</evidence>
<dbReference type="AlphaFoldDB" id="A0A2P6PVW4"/>
<dbReference type="Gramene" id="PRQ26058">
    <property type="protein sequence ID" value="PRQ26058"/>
    <property type="gene ID" value="RchiOBHm_Chr6g0290441"/>
</dbReference>
<dbReference type="InterPro" id="IPR006045">
    <property type="entry name" value="Cupin_1"/>
</dbReference>
<dbReference type="InterPro" id="IPR011051">
    <property type="entry name" value="RmlC_Cupin_sf"/>
</dbReference>
<feature type="region of interest" description="Disordered" evidence="1">
    <location>
        <begin position="389"/>
        <end position="412"/>
    </location>
</feature>
<dbReference type="InterPro" id="IPR050253">
    <property type="entry name" value="Seed_Storage-Functional"/>
</dbReference>
<evidence type="ECO:0000256" key="1">
    <source>
        <dbReference type="SAM" id="MobiDB-lite"/>
    </source>
</evidence>
<organism evidence="4 5">
    <name type="scientific">Rosa chinensis</name>
    <name type="common">China rose</name>
    <dbReference type="NCBI Taxonomy" id="74649"/>
    <lineage>
        <taxon>Eukaryota</taxon>
        <taxon>Viridiplantae</taxon>
        <taxon>Streptophyta</taxon>
        <taxon>Embryophyta</taxon>
        <taxon>Tracheophyta</taxon>
        <taxon>Spermatophyta</taxon>
        <taxon>Magnoliopsida</taxon>
        <taxon>eudicotyledons</taxon>
        <taxon>Gunneridae</taxon>
        <taxon>Pentapetalae</taxon>
        <taxon>rosids</taxon>
        <taxon>fabids</taxon>
        <taxon>Rosales</taxon>
        <taxon>Rosaceae</taxon>
        <taxon>Rosoideae</taxon>
        <taxon>Rosoideae incertae sedis</taxon>
        <taxon>Rosa</taxon>
    </lineage>
</organism>
<evidence type="ECO:0000256" key="2">
    <source>
        <dbReference type="SAM" id="SignalP"/>
    </source>
</evidence>
<dbReference type="PANTHER" id="PTHR31189">
    <property type="entry name" value="OS03G0336100 PROTEIN-RELATED"/>
    <property type="match status" value="1"/>
</dbReference>
<evidence type="ECO:0000313" key="4">
    <source>
        <dbReference type="EMBL" id="PRQ26058.1"/>
    </source>
</evidence>
<reference evidence="4 5" key="1">
    <citation type="journal article" date="2018" name="Nat. Genet.">
        <title>The Rosa genome provides new insights in the design of modern roses.</title>
        <authorList>
            <person name="Bendahmane M."/>
        </authorList>
    </citation>
    <scope>NUCLEOTIDE SEQUENCE [LARGE SCALE GENOMIC DNA]</scope>
    <source>
        <strain evidence="5">cv. Old Blush</strain>
    </source>
</reference>
<feature type="domain" description="Cupin type-1" evidence="3">
    <location>
        <begin position="315"/>
        <end position="484"/>
    </location>
</feature>
<keyword evidence="5" id="KW-1185">Reference proteome</keyword>
<feature type="region of interest" description="Disordered" evidence="1">
    <location>
        <begin position="301"/>
        <end position="328"/>
    </location>
</feature>
<keyword evidence="2" id="KW-0732">Signal</keyword>
<feature type="signal peptide" evidence="2">
    <location>
        <begin position="1"/>
        <end position="22"/>
    </location>
</feature>
<dbReference type="CDD" id="cd02244">
    <property type="entry name" value="cupin_7S_vicilin-like_N"/>
    <property type="match status" value="1"/>
</dbReference>
<dbReference type="SUPFAM" id="SSF51182">
    <property type="entry name" value="RmlC-like cupins"/>
    <property type="match status" value="2"/>
</dbReference>
<evidence type="ECO:0000259" key="3">
    <source>
        <dbReference type="SMART" id="SM00835"/>
    </source>
</evidence>
<feature type="compositionally biased region" description="Low complexity" evidence="1">
    <location>
        <begin position="301"/>
        <end position="315"/>
    </location>
</feature>
<dbReference type="OMA" id="NLEVVCF"/>
<protein>
    <submittedName>
        <fullName evidence="4">Putative rmlC-like jelly roll protein</fullName>
    </submittedName>
</protein>
<feature type="compositionally biased region" description="Basic and acidic residues" evidence="1">
    <location>
        <begin position="66"/>
        <end position="75"/>
    </location>
</feature>
<feature type="domain" description="Cupin type-1" evidence="3">
    <location>
        <begin position="103"/>
        <end position="261"/>
    </location>
</feature>
<feature type="compositionally biased region" description="Low complexity" evidence="1">
    <location>
        <begin position="390"/>
        <end position="408"/>
    </location>
</feature>
<dbReference type="Pfam" id="PF00190">
    <property type="entry name" value="Cupin_1"/>
    <property type="match status" value="2"/>
</dbReference>
<dbReference type="Proteomes" id="UP000238479">
    <property type="component" value="Chromosome 6"/>
</dbReference>
<proteinExistence type="predicted"/>
<feature type="compositionally biased region" description="Low complexity" evidence="1">
    <location>
        <begin position="90"/>
        <end position="99"/>
    </location>
</feature>
<comment type="caution">
    <text evidence="4">The sequence shown here is derived from an EMBL/GenBank/DDBJ whole genome shotgun (WGS) entry which is preliminary data.</text>
</comment>
<dbReference type="InterPro" id="IPR014710">
    <property type="entry name" value="RmlC-like_jellyroll"/>
</dbReference>
<sequence>MELKSKLCLVVLLFSVLLAVSASLDYKERDPELKQCKHQCKHQRGYDEQEKQLCEQRCDDYIKQKRQEEKQRGREGGGGTSFYRYDEDQYQGQGQQQQDQNPYLFEDQDFETQIETDQGRVQILQKFTDKSDLLRGIENFRIGSLVTKPHSFVAPHHHDADCVLFVFQGRPTITMVRGEKRESHNLERGDILRVPAGTPVYIINRDDNEKLFVVKLLHPVFLPDQFETFYEGGGENPESFFKAFSPQVLQAAFKTERDELERLFGQQRQGSIMKASREQIEKMSHSTRGREGFWPFHGDEPSTPFSTSSSKSGPFNLFKKRPSQSNRHGRLFEADSNDYKQLEELDLQISFANITRGSMTAPSFNSKATKIAFVLDGEGFFEMACPHLASQGGSQHQQQRQRRSSSPSYQNVRGDLRRGTVFIVPAGHPVTAIASSNNNLQVICFEVNAKDNVRFPLAGKKNVVSLFEREAKELAFGVPVREVDRIFNKQDGEFFLEGPNNQQQGRMWSVV</sequence>
<feature type="region of interest" description="Disordered" evidence="1">
    <location>
        <begin position="66"/>
        <end position="99"/>
    </location>
</feature>
<accession>A0A2P6PVW4</accession>
<dbReference type="CDD" id="cd02245">
    <property type="entry name" value="cupin_7S_vicilin-like_C"/>
    <property type="match status" value="1"/>
</dbReference>
<dbReference type="SMART" id="SM00835">
    <property type="entry name" value="Cupin_1"/>
    <property type="match status" value="2"/>
</dbReference>
<gene>
    <name evidence="4" type="ORF">RchiOBHm_Chr6g0290441</name>
</gene>
<dbReference type="EMBL" id="PDCK01000044">
    <property type="protein sequence ID" value="PRQ26058.1"/>
    <property type="molecule type" value="Genomic_DNA"/>
</dbReference>